<feature type="region of interest" description="Disordered" evidence="13">
    <location>
        <begin position="482"/>
        <end position="540"/>
    </location>
</feature>
<evidence type="ECO:0000256" key="2">
    <source>
        <dbReference type="ARBA" id="ARBA00006409"/>
    </source>
</evidence>
<dbReference type="GO" id="GO:0003677">
    <property type="term" value="F:DNA binding"/>
    <property type="evidence" value="ECO:0007669"/>
    <property type="project" value="UniProtKB-KW"/>
</dbReference>
<dbReference type="InterPro" id="IPR052219">
    <property type="entry name" value="Photolyase_Class-2"/>
</dbReference>
<comment type="cofactor">
    <cofactor evidence="1">
        <name>FAD</name>
        <dbReference type="ChEBI" id="CHEBI:57692"/>
    </cofactor>
</comment>
<evidence type="ECO:0000256" key="12">
    <source>
        <dbReference type="ARBA" id="ARBA00033999"/>
    </source>
</evidence>
<keyword evidence="5" id="KW-0285">Flavoprotein</keyword>
<evidence type="ECO:0000256" key="4">
    <source>
        <dbReference type="ARBA" id="ARBA00014046"/>
    </source>
</evidence>
<dbReference type="Proteomes" id="UP000243579">
    <property type="component" value="Unassembled WGS sequence"/>
</dbReference>
<evidence type="ECO:0000256" key="11">
    <source>
        <dbReference type="ARBA" id="ARBA00031671"/>
    </source>
</evidence>
<evidence type="ECO:0000259" key="14">
    <source>
        <dbReference type="PROSITE" id="PS51645"/>
    </source>
</evidence>
<organism evidence="15 16">
    <name type="scientific">Achlya hypogyna</name>
    <name type="common">Oomycete</name>
    <name type="synonym">Protoachlya hypogyna</name>
    <dbReference type="NCBI Taxonomy" id="1202772"/>
    <lineage>
        <taxon>Eukaryota</taxon>
        <taxon>Sar</taxon>
        <taxon>Stramenopiles</taxon>
        <taxon>Oomycota</taxon>
        <taxon>Saprolegniomycetes</taxon>
        <taxon>Saprolegniales</taxon>
        <taxon>Achlyaceae</taxon>
        <taxon>Achlya</taxon>
    </lineage>
</organism>
<sequence length="540" mass="59772">MKLADFVGAGLKQDRLRFLRGAATDGTGNHVLYWMQASLRTRFNYALHAAITAANSLNQPLRVLFTVDTTAAPMSERHLAFLLEGLVDVRAALARKHIPFYAVHCAAGGPSPVDVVAAAGRKASVVVTDHPYLRHERLRTEAFVAASPAPVLQVEADVVVPVATVSKREEYSNGTIRPKINALLPQYLVALPALTYKGPKNVPLALSLPPLDLAASVDDLLAHAPDVDRSVGRVRTYLGGESVAQATLETFLADKLLDYETERNKPDKDATSNLSPYLRYGNISPVDVALRVLGTPGPEPAMTLSRNHMIDEMVVRRELAVNFCWYNRHEYDSITCLPPVATNTLTKHGTDRREYVYSDDEFEQARTHDTYWNACQLDMMATGKMQGYLRQYWGKKILEWSARPADAFAFAVAQNAKYNLDGYDPNGYAGVAWVFGKHDRVFPERPVYGTVRYMGARRLTEIFNMPAYVALVTQRCIDANLPLRPQSPRKAPRRVLPTTAKAALPEARTDDASKARPPVAPGAAKKRRPRRRKKAEASAA</sequence>
<evidence type="ECO:0000313" key="15">
    <source>
        <dbReference type="EMBL" id="OQR93398.1"/>
    </source>
</evidence>
<keyword evidence="9" id="KW-0234">DNA repair</keyword>
<dbReference type="InterPro" id="IPR006050">
    <property type="entry name" value="DNA_photolyase_N"/>
</dbReference>
<keyword evidence="6" id="KW-0227">DNA damage</keyword>
<evidence type="ECO:0000256" key="5">
    <source>
        <dbReference type="ARBA" id="ARBA00022630"/>
    </source>
</evidence>
<keyword evidence="10 15" id="KW-0456">Lyase</keyword>
<keyword evidence="7" id="KW-0274">FAD</keyword>
<dbReference type="EC" id="4.1.99.3" evidence="3"/>
<dbReference type="Gene3D" id="3.40.50.620">
    <property type="entry name" value="HUPs"/>
    <property type="match status" value="1"/>
</dbReference>
<evidence type="ECO:0000256" key="10">
    <source>
        <dbReference type="ARBA" id="ARBA00023239"/>
    </source>
</evidence>
<keyword evidence="8" id="KW-0238">DNA-binding</keyword>
<dbReference type="Gene3D" id="1.25.40.80">
    <property type="match status" value="1"/>
</dbReference>
<name>A0A1V9Z5X0_ACHHY</name>
<evidence type="ECO:0000256" key="8">
    <source>
        <dbReference type="ARBA" id="ARBA00023125"/>
    </source>
</evidence>
<protein>
    <recommendedName>
        <fullName evidence="4">Deoxyribodipyrimidine photo-lyase</fullName>
        <ecNumber evidence="3">4.1.99.3</ecNumber>
    </recommendedName>
    <alternativeName>
        <fullName evidence="11">DNA photolyase</fullName>
    </alternativeName>
</protein>
<proteinExistence type="inferred from homology"/>
<evidence type="ECO:0000256" key="1">
    <source>
        <dbReference type="ARBA" id="ARBA00001974"/>
    </source>
</evidence>
<evidence type="ECO:0000256" key="3">
    <source>
        <dbReference type="ARBA" id="ARBA00013149"/>
    </source>
</evidence>
<dbReference type="PANTHER" id="PTHR10211">
    <property type="entry name" value="DEOXYRIBODIPYRIMIDINE PHOTOLYASE"/>
    <property type="match status" value="1"/>
</dbReference>
<evidence type="ECO:0000313" key="16">
    <source>
        <dbReference type="Proteomes" id="UP000243579"/>
    </source>
</evidence>
<evidence type="ECO:0000256" key="7">
    <source>
        <dbReference type="ARBA" id="ARBA00022827"/>
    </source>
</evidence>
<dbReference type="FunFam" id="1.10.579.10:FF:000002">
    <property type="entry name" value="Deoxyribodipyrimidine photolyase"/>
    <property type="match status" value="1"/>
</dbReference>
<dbReference type="EMBL" id="JNBR01000411">
    <property type="protein sequence ID" value="OQR93398.1"/>
    <property type="molecule type" value="Genomic_DNA"/>
</dbReference>
<gene>
    <name evidence="15" type="ORF">ACHHYP_02584</name>
</gene>
<feature type="compositionally biased region" description="Basic residues" evidence="13">
    <location>
        <begin position="524"/>
        <end position="534"/>
    </location>
</feature>
<dbReference type="PANTHER" id="PTHR10211:SF0">
    <property type="entry name" value="DEOXYRIBODIPYRIMIDINE PHOTO-LYASE"/>
    <property type="match status" value="1"/>
</dbReference>
<comment type="similarity">
    <text evidence="2">Belongs to the DNA photolyase class-2 family.</text>
</comment>
<dbReference type="Pfam" id="PF00875">
    <property type="entry name" value="DNA_photolyase"/>
    <property type="match status" value="1"/>
</dbReference>
<dbReference type="SUPFAM" id="SSF52425">
    <property type="entry name" value="Cryptochrome/photolyase, N-terminal domain"/>
    <property type="match status" value="1"/>
</dbReference>
<comment type="catalytic activity">
    <reaction evidence="12">
        <text>cyclobutadipyrimidine (in DNA) = 2 pyrimidine residues (in DNA).</text>
        <dbReference type="EC" id="4.1.99.3"/>
    </reaction>
</comment>
<dbReference type="GO" id="GO:0003904">
    <property type="term" value="F:deoxyribodipyrimidine photo-lyase activity"/>
    <property type="evidence" value="ECO:0007669"/>
    <property type="project" value="UniProtKB-EC"/>
</dbReference>
<feature type="domain" description="Photolyase/cryptochrome alpha/beta" evidence="14">
    <location>
        <begin position="29"/>
        <end position="162"/>
    </location>
</feature>
<evidence type="ECO:0000256" key="6">
    <source>
        <dbReference type="ARBA" id="ARBA00022763"/>
    </source>
</evidence>
<evidence type="ECO:0000256" key="13">
    <source>
        <dbReference type="SAM" id="MobiDB-lite"/>
    </source>
</evidence>
<reference evidence="15 16" key="1">
    <citation type="journal article" date="2014" name="Genome Biol. Evol.">
        <title>The secreted proteins of Achlya hypogyna and Thraustotheca clavata identify the ancestral oomycete secretome and reveal gene acquisitions by horizontal gene transfer.</title>
        <authorList>
            <person name="Misner I."/>
            <person name="Blouin N."/>
            <person name="Leonard G."/>
            <person name="Richards T.A."/>
            <person name="Lane C.E."/>
        </authorList>
    </citation>
    <scope>NUCLEOTIDE SEQUENCE [LARGE SCALE GENOMIC DNA]</scope>
    <source>
        <strain evidence="15 16">ATCC 48635</strain>
    </source>
</reference>
<dbReference type="InterPro" id="IPR036134">
    <property type="entry name" value="Crypto/Photolyase_FAD-like_sf"/>
</dbReference>
<dbReference type="GO" id="GO:0000719">
    <property type="term" value="P:photoreactive repair"/>
    <property type="evidence" value="ECO:0007669"/>
    <property type="project" value="TreeGrafter"/>
</dbReference>
<dbReference type="STRING" id="1202772.A0A1V9Z5X0"/>
<evidence type="ECO:0000256" key="9">
    <source>
        <dbReference type="ARBA" id="ARBA00023204"/>
    </source>
</evidence>
<comment type="caution">
    <text evidence="15">The sequence shown here is derived from an EMBL/GenBank/DDBJ whole genome shotgun (WGS) entry which is preliminary data.</text>
</comment>
<dbReference type="OrthoDB" id="496749at2759"/>
<accession>A0A1V9Z5X0</accession>
<dbReference type="AlphaFoldDB" id="A0A1V9Z5X0"/>
<keyword evidence="16" id="KW-1185">Reference proteome</keyword>
<dbReference type="PROSITE" id="PS51645">
    <property type="entry name" value="PHR_CRY_ALPHA_BETA"/>
    <property type="match status" value="1"/>
</dbReference>
<dbReference type="InterPro" id="IPR014729">
    <property type="entry name" value="Rossmann-like_a/b/a_fold"/>
</dbReference>
<dbReference type="InterPro" id="IPR036155">
    <property type="entry name" value="Crypto/Photolyase_N_sf"/>
</dbReference>
<dbReference type="SUPFAM" id="SSF48173">
    <property type="entry name" value="Cryptochrome/photolyase FAD-binding domain"/>
    <property type="match status" value="1"/>
</dbReference>
<dbReference type="Gene3D" id="1.10.579.10">
    <property type="entry name" value="DNA Cyclobutane Dipyrimidine Photolyase, subunit A, domain 3"/>
    <property type="match status" value="1"/>
</dbReference>